<evidence type="ECO:0000313" key="2">
    <source>
        <dbReference type="EMBL" id="MFC4354252.1"/>
    </source>
</evidence>
<accession>A0ABV8UTW1</accession>
<keyword evidence="3" id="KW-1185">Reference proteome</keyword>
<sequence length="473" mass="54415">MEKMDSRMISIFKEDDATPQLSQAMKDVSSLGGVLSELGAQEFFQSPTEILRFLRVIQLLNEEALGLGEPIENEEMIYYRYLNRYQDQEAPTKKRVEQIIYILSKYNWISKQSRRIKMRDLGKRMMDALIRLANDSLAYYLQDDIGKSLFQARRDAAISEAYDDNGISGGNKIASMIKNVEDAILLLRERELEMLADRNALPQLELIHSLMQELEQKLEERLNKFATFEESLVLTDLMQRGTGILAEGTNLSLGMINKYIKFSSIQKTPLATTIHPEKLRNFIANMFDPPVDSDIPNVYQMFSFMEQNFYEDEAVDGIWIPIKLASPLSAGSIDDAIDYLENYEPTTDPIEEDIDEVTYVTEEMSEEELEGLMAEANWMLTKQMIQTDRIEEYFKEHEQAPLEQVIVEATSSEWGDTINALTAVSALISSKKIVELPSEQTMFEEILKEWEWMKHEDGGTIIKRRTNESLHGK</sequence>
<dbReference type="Proteomes" id="UP001595733">
    <property type="component" value="Unassembled WGS sequence"/>
</dbReference>
<evidence type="ECO:0000256" key="1">
    <source>
        <dbReference type="SAM" id="Coils"/>
    </source>
</evidence>
<dbReference type="EMBL" id="JBHSEF010000010">
    <property type="protein sequence ID" value="MFC4354252.1"/>
    <property type="molecule type" value="Genomic_DNA"/>
</dbReference>
<protein>
    <recommendedName>
        <fullName evidence="4">Replicative DNA helicase</fullName>
    </recommendedName>
</protein>
<name>A0ABV8UTW1_9BACL</name>
<keyword evidence="1" id="KW-0175">Coiled coil</keyword>
<gene>
    <name evidence="2" type="ORF">ACFO0S_04090</name>
</gene>
<evidence type="ECO:0000313" key="3">
    <source>
        <dbReference type="Proteomes" id="UP001595733"/>
    </source>
</evidence>
<comment type="caution">
    <text evidence="2">The sequence shown here is derived from an EMBL/GenBank/DDBJ whole genome shotgun (WGS) entry which is preliminary data.</text>
</comment>
<proteinExistence type="predicted"/>
<feature type="coiled-coil region" evidence="1">
    <location>
        <begin position="204"/>
        <end position="231"/>
    </location>
</feature>
<evidence type="ECO:0008006" key="4">
    <source>
        <dbReference type="Google" id="ProtNLM"/>
    </source>
</evidence>
<dbReference type="RefSeq" id="WP_378140491.1">
    <property type="nucleotide sequence ID" value="NZ_JBHSEF010000010.1"/>
</dbReference>
<organism evidence="2 3">
    <name type="scientific">Chryseomicrobium palamuruense</name>
    <dbReference type="NCBI Taxonomy" id="682973"/>
    <lineage>
        <taxon>Bacteria</taxon>
        <taxon>Bacillati</taxon>
        <taxon>Bacillota</taxon>
        <taxon>Bacilli</taxon>
        <taxon>Bacillales</taxon>
        <taxon>Caryophanaceae</taxon>
        <taxon>Chryseomicrobium</taxon>
    </lineage>
</organism>
<reference evidence="3" key="1">
    <citation type="journal article" date="2019" name="Int. J. Syst. Evol. Microbiol.">
        <title>The Global Catalogue of Microorganisms (GCM) 10K type strain sequencing project: providing services to taxonomists for standard genome sequencing and annotation.</title>
        <authorList>
            <consortium name="The Broad Institute Genomics Platform"/>
            <consortium name="The Broad Institute Genome Sequencing Center for Infectious Disease"/>
            <person name="Wu L."/>
            <person name="Ma J."/>
        </authorList>
    </citation>
    <scope>NUCLEOTIDE SEQUENCE [LARGE SCALE GENOMIC DNA]</scope>
    <source>
        <strain evidence="3">CCUG 50353</strain>
    </source>
</reference>